<evidence type="ECO:0000313" key="3">
    <source>
        <dbReference type="Proteomes" id="UP001497516"/>
    </source>
</evidence>
<feature type="coiled-coil region" evidence="1">
    <location>
        <begin position="22"/>
        <end position="113"/>
    </location>
</feature>
<proteinExistence type="predicted"/>
<evidence type="ECO:0000256" key="1">
    <source>
        <dbReference type="SAM" id="Coils"/>
    </source>
</evidence>
<keyword evidence="1" id="KW-0175">Coiled coil</keyword>
<dbReference type="PANTHER" id="PTHR34778:SF2">
    <property type="entry name" value="OS02G0580700 PROTEIN"/>
    <property type="match status" value="1"/>
</dbReference>
<dbReference type="Proteomes" id="UP001497516">
    <property type="component" value="Chromosome 2"/>
</dbReference>
<evidence type="ECO:0000313" key="2">
    <source>
        <dbReference type="EMBL" id="CAL1367911.1"/>
    </source>
</evidence>
<organism evidence="2 3">
    <name type="scientific">Linum trigynum</name>
    <dbReference type="NCBI Taxonomy" id="586398"/>
    <lineage>
        <taxon>Eukaryota</taxon>
        <taxon>Viridiplantae</taxon>
        <taxon>Streptophyta</taxon>
        <taxon>Embryophyta</taxon>
        <taxon>Tracheophyta</taxon>
        <taxon>Spermatophyta</taxon>
        <taxon>Magnoliopsida</taxon>
        <taxon>eudicotyledons</taxon>
        <taxon>Gunneridae</taxon>
        <taxon>Pentapetalae</taxon>
        <taxon>rosids</taxon>
        <taxon>fabids</taxon>
        <taxon>Malpighiales</taxon>
        <taxon>Linaceae</taxon>
        <taxon>Linum</taxon>
    </lineage>
</organism>
<dbReference type="EMBL" id="OZ034815">
    <property type="protein sequence ID" value="CAL1367911.1"/>
    <property type="molecule type" value="Genomic_DNA"/>
</dbReference>
<gene>
    <name evidence="2" type="ORF">LTRI10_LOCUS11328</name>
</gene>
<protein>
    <submittedName>
        <fullName evidence="2">Uncharacterized protein</fullName>
    </submittedName>
</protein>
<name>A0AAV2D5G6_9ROSI</name>
<dbReference type="AlphaFoldDB" id="A0AAV2D5G6"/>
<accession>A0AAV2D5G6</accession>
<sequence>MADSEKLTALKKAYAEIILNTAKEAAARVLVSERKAQRYQREIFAAKDDALRMLLRLKQMLDAKVSEAEITSSNQQKRIDELEAQLGEAEDIVKDLRAELRELQDELERLTTNQVQPLCERSPGSDNTLETTTLEQNIICTSVPVVSSLPALETDPVPTIGITNSSSKGTYNDHQNKHCTETGTDKDICFVCDPDFASIMIRSKEPELLKNGCTHRIRALEGNILGGTLAITGQGNGGKNHKDEKHTCQKLAPKHELAPGMENNQDEVKTESESIRAYALKSFHRKRKRANRYRKQNVCFRRFLDQNPDNSNAKFGDDPVRVEDKDPEFEVAGRKEIPESNESSIQSGLAEVGEENNAGFSLRACSVQMTRSNDEMSMVGMEEDVKSVEYPKVVASKSDNEIAIVSLAENSEPKELKEATDSIPAQPVSNKFIKYTFTRKRKKDSLSTCDGNSSIEDGLLKRRMVEKEDGSVECQSSLATQLASSSQRLDQVSCEESQLASSSEKKLD</sequence>
<dbReference type="PANTHER" id="PTHR34778">
    <property type="entry name" value="OS02G0580700 PROTEIN"/>
    <property type="match status" value="1"/>
</dbReference>
<reference evidence="2 3" key="1">
    <citation type="submission" date="2024-04" db="EMBL/GenBank/DDBJ databases">
        <authorList>
            <person name="Fracassetti M."/>
        </authorList>
    </citation>
    <scope>NUCLEOTIDE SEQUENCE [LARGE SCALE GENOMIC DNA]</scope>
</reference>
<keyword evidence="3" id="KW-1185">Reference proteome</keyword>